<dbReference type="InParanoid" id="A0A2P5EKY5"/>
<accession>A0A2P5EKY5</accession>
<organism evidence="1 2">
    <name type="scientific">Trema orientale</name>
    <name type="common">Charcoal tree</name>
    <name type="synonym">Celtis orientalis</name>
    <dbReference type="NCBI Taxonomy" id="63057"/>
    <lineage>
        <taxon>Eukaryota</taxon>
        <taxon>Viridiplantae</taxon>
        <taxon>Streptophyta</taxon>
        <taxon>Embryophyta</taxon>
        <taxon>Tracheophyta</taxon>
        <taxon>Spermatophyta</taxon>
        <taxon>Magnoliopsida</taxon>
        <taxon>eudicotyledons</taxon>
        <taxon>Gunneridae</taxon>
        <taxon>Pentapetalae</taxon>
        <taxon>rosids</taxon>
        <taxon>fabids</taxon>
        <taxon>Rosales</taxon>
        <taxon>Cannabaceae</taxon>
        <taxon>Trema</taxon>
    </lineage>
</organism>
<name>A0A2P5EKY5_TREOI</name>
<dbReference type="AlphaFoldDB" id="A0A2P5EKY5"/>
<dbReference type="EMBL" id="JXTC01000135">
    <property type="protein sequence ID" value="PON86210.1"/>
    <property type="molecule type" value="Genomic_DNA"/>
</dbReference>
<sequence length="76" mass="8690">MPWKGKRNSYPSPNHRALLSPKTRRRSRLFFPFHKPNADAAVISEGGSCWCRGCNQGSRRLIRSCHGFLKYPCPAM</sequence>
<proteinExistence type="predicted"/>
<reference evidence="2" key="1">
    <citation type="submission" date="2016-06" db="EMBL/GenBank/DDBJ databases">
        <title>Parallel loss of symbiosis genes in relatives of nitrogen-fixing non-legume Parasponia.</title>
        <authorList>
            <person name="Van Velzen R."/>
            <person name="Holmer R."/>
            <person name="Bu F."/>
            <person name="Rutten L."/>
            <person name="Van Zeijl A."/>
            <person name="Liu W."/>
            <person name="Santuari L."/>
            <person name="Cao Q."/>
            <person name="Sharma T."/>
            <person name="Shen D."/>
            <person name="Roswanjaya Y."/>
            <person name="Wardhani T."/>
            <person name="Kalhor M.S."/>
            <person name="Jansen J."/>
            <person name="Van den Hoogen J."/>
            <person name="Gungor B."/>
            <person name="Hartog M."/>
            <person name="Hontelez J."/>
            <person name="Verver J."/>
            <person name="Yang W.-C."/>
            <person name="Schijlen E."/>
            <person name="Repin R."/>
            <person name="Schilthuizen M."/>
            <person name="Schranz E."/>
            <person name="Heidstra R."/>
            <person name="Miyata K."/>
            <person name="Fedorova E."/>
            <person name="Kohlen W."/>
            <person name="Bisseling T."/>
            <person name="Smit S."/>
            <person name="Geurts R."/>
        </authorList>
    </citation>
    <scope>NUCLEOTIDE SEQUENCE [LARGE SCALE GENOMIC DNA]</scope>
    <source>
        <strain evidence="2">cv. RG33-2</strain>
    </source>
</reference>
<keyword evidence="2" id="KW-1185">Reference proteome</keyword>
<gene>
    <name evidence="1" type="ORF">TorRG33x02_179290</name>
</gene>
<dbReference type="OrthoDB" id="10431778at2759"/>
<dbReference type="Proteomes" id="UP000237000">
    <property type="component" value="Unassembled WGS sequence"/>
</dbReference>
<comment type="caution">
    <text evidence="1">The sequence shown here is derived from an EMBL/GenBank/DDBJ whole genome shotgun (WGS) entry which is preliminary data.</text>
</comment>
<evidence type="ECO:0000313" key="2">
    <source>
        <dbReference type="Proteomes" id="UP000237000"/>
    </source>
</evidence>
<protein>
    <submittedName>
        <fullName evidence="1">Uncharacterized protein</fullName>
    </submittedName>
</protein>
<evidence type="ECO:0000313" key="1">
    <source>
        <dbReference type="EMBL" id="PON86210.1"/>
    </source>
</evidence>